<dbReference type="InterPro" id="IPR036910">
    <property type="entry name" value="HMG_box_dom_sf"/>
</dbReference>
<dbReference type="SUPFAM" id="SSF47095">
    <property type="entry name" value="HMG-box"/>
    <property type="match status" value="1"/>
</dbReference>
<comment type="caution">
    <text evidence="4">The sequence shown here is derived from an EMBL/GenBank/DDBJ whole genome shotgun (WGS) entry which is preliminary data.</text>
</comment>
<dbReference type="GO" id="GO:0003677">
    <property type="term" value="F:DNA binding"/>
    <property type="evidence" value="ECO:0007669"/>
    <property type="project" value="UniProtKB-UniRule"/>
</dbReference>
<dbReference type="Pfam" id="PF00505">
    <property type="entry name" value="HMG_box"/>
    <property type="match status" value="1"/>
</dbReference>
<keyword evidence="5" id="KW-1185">Reference proteome</keyword>
<sequence>MPAVRIEREHCKASAPIDVATTSAAADIDPAPTDIPEVAPEYIPRPSNCFFLFRSKRTVELRSTSAHASTNENVLSGIIRDEWYNATEEFKAPWRAAARAAAEEHKRKYPLYTYRPGAKAQLRAEQKKQAEQKKAAKAAAAPKTPSEAAAPRRKSRRTSAPSTSAAGPSRSKAPEGAAALPGMGWFALSPDSDADSRLSSATPSLEFDGETLRRLPFPLQPTATAFVPAAVPDYLQPAPAIPQTAPAFPQLAPTFSQPALDGSYGAPEVVQGSSAHVFEDDFVQGPSMASPTFSSECDLSREWYGPPPRPFFDATFPSHLPIAGTEEPIDFEDAMFALNSAQSSGVAWMAHPPQIDAGADLFALSPAAAYGLPTASEYDMLASGADAASVHHARDELDFDAAAGDLLPSFKDPVVQLLEDQALTYPHQPLAPHVGEPIDLAASSELAFTGPQQAIGDETVPQRFEYSIDEVDRFFASIGALMPSL</sequence>
<gene>
    <name evidence="4" type="ORF">TRAPUB_3383</name>
</gene>
<feature type="compositionally biased region" description="Basic and acidic residues" evidence="2">
    <location>
        <begin position="122"/>
        <end position="134"/>
    </location>
</feature>
<dbReference type="OrthoDB" id="6247875at2759"/>
<feature type="region of interest" description="Disordered" evidence="2">
    <location>
        <begin position="120"/>
        <end position="177"/>
    </location>
</feature>
<organism evidence="4 5">
    <name type="scientific">Trametes pubescens</name>
    <name type="common">White-rot fungus</name>
    <dbReference type="NCBI Taxonomy" id="154538"/>
    <lineage>
        <taxon>Eukaryota</taxon>
        <taxon>Fungi</taxon>
        <taxon>Dikarya</taxon>
        <taxon>Basidiomycota</taxon>
        <taxon>Agaricomycotina</taxon>
        <taxon>Agaricomycetes</taxon>
        <taxon>Polyporales</taxon>
        <taxon>Polyporaceae</taxon>
        <taxon>Trametes</taxon>
    </lineage>
</organism>
<reference evidence="4 5" key="1">
    <citation type="submission" date="2016-10" db="EMBL/GenBank/DDBJ databases">
        <title>Genome sequence of the basidiomycete white-rot fungus Trametes pubescens.</title>
        <authorList>
            <person name="Makela M.R."/>
            <person name="Granchi Z."/>
            <person name="Peng M."/>
            <person name="De Vries R.P."/>
            <person name="Grigoriev I."/>
            <person name="Riley R."/>
            <person name="Hilden K."/>
        </authorList>
    </citation>
    <scope>NUCLEOTIDE SEQUENCE [LARGE SCALE GENOMIC DNA]</scope>
    <source>
        <strain evidence="4 5">FBCC735</strain>
    </source>
</reference>
<feature type="compositionally biased region" description="Low complexity" evidence="2">
    <location>
        <begin position="137"/>
        <end position="149"/>
    </location>
</feature>
<feature type="domain" description="HMG box" evidence="3">
    <location>
        <begin position="43"/>
        <end position="113"/>
    </location>
</feature>
<evidence type="ECO:0000259" key="3">
    <source>
        <dbReference type="PROSITE" id="PS50118"/>
    </source>
</evidence>
<dbReference type="CDD" id="cd01389">
    <property type="entry name" value="HMG-box_ROX1-like"/>
    <property type="match status" value="1"/>
</dbReference>
<proteinExistence type="predicted"/>
<protein>
    <recommendedName>
        <fullName evidence="3">HMG box domain-containing protein</fullName>
    </recommendedName>
</protein>
<feature type="DNA-binding region" description="HMG box" evidence="1">
    <location>
        <begin position="43"/>
        <end position="113"/>
    </location>
</feature>
<keyword evidence="1" id="KW-0238">DNA-binding</keyword>
<dbReference type="GO" id="GO:0005634">
    <property type="term" value="C:nucleus"/>
    <property type="evidence" value="ECO:0007669"/>
    <property type="project" value="UniProtKB-UniRule"/>
</dbReference>
<dbReference type="InterPro" id="IPR009071">
    <property type="entry name" value="HMG_box_dom"/>
</dbReference>
<evidence type="ECO:0000313" key="4">
    <source>
        <dbReference type="EMBL" id="OJT05764.1"/>
    </source>
</evidence>
<feature type="compositionally biased region" description="Low complexity" evidence="2">
    <location>
        <begin position="158"/>
        <end position="171"/>
    </location>
</feature>
<dbReference type="PROSITE" id="PS50118">
    <property type="entry name" value="HMG_BOX_2"/>
    <property type="match status" value="1"/>
</dbReference>
<dbReference type="AlphaFoldDB" id="A0A1M2VDW2"/>
<keyword evidence="1" id="KW-0539">Nucleus</keyword>
<accession>A0A1M2VDW2</accession>
<evidence type="ECO:0000313" key="5">
    <source>
        <dbReference type="Proteomes" id="UP000184267"/>
    </source>
</evidence>
<name>A0A1M2VDW2_TRAPU</name>
<dbReference type="EMBL" id="MNAD01001388">
    <property type="protein sequence ID" value="OJT05764.1"/>
    <property type="molecule type" value="Genomic_DNA"/>
</dbReference>
<dbReference type="Gene3D" id="1.10.30.10">
    <property type="entry name" value="High mobility group box domain"/>
    <property type="match status" value="1"/>
</dbReference>
<dbReference type="SMART" id="SM00398">
    <property type="entry name" value="HMG"/>
    <property type="match status" value="1"/>
</dbReference>
<dbReference type="Proteomes" id="UP000184267">
    <property type="component" value="Unassembled WGS sequence"/>
</dbReference>
<evidence type="ECO:0000256" key="2">
    <source>
        <dbReference type="SAM" id="MobiDB-lite"/>
    </source>
</evidence>
<dbReference type="STRING" id="154538.A0A1M2VDW2"/>
<evidence type="ECO:0000256" key="1">
    <source>
        <dbReference type="PROSITE-ProRule" id="PRU00267"/>
    </source>
</evidence>